<protein>
    <submittedName>
        <fullName evidence="1">Uncharacterized protein</fullName>
    </submittedName>
</protein>
<reference evidence="1 2" key="1">
    <citation type="journal article" date="2019" name="Nat. Ecol. Evol.">
        <title>Megaphylogeny resolves global patterns of mushroom evolution.</title>
        <authorList>
            <person name="Varga T."/>
            <person name="Krizsan K."/>
            <person name="Foldi C."/>
            <person name="Dima B."/>
            <person name="Sanchez-Garcia M."/>
            <person name="Sanchez-Ramirez S."/>
            <person name="Szollosi G.J."/>
            <person name="Szarkandi J.G."/>
            <person name="Papp V."/>
            <person name="Albert L."/>
            <person name="Andreopoulos W."/>
            <person name="Angelini C."/>
            <person name="Antonin V."/>
            <person name="Barry K.W."/>
            <person name="Bougher N.L."/>
            <person name="Buchanan P."/>
            <person name="Buyck B."/>
            <person name="Bense V."/>
            <person name="Catcheside P."/>
            <person name="Chovatia M."/>
            <person name="Cooper J."/>
            <person name="Damon W."/>
            <person name="Desjardin D."/>
            <person name="Finy P."/>
            <person name="Geml J."/>
            <person name="Haridas S."/>
            <person name="Hughes K."/>
            <person name="Justo A."/>
            <person name="Karasinski D."/>
            <person name="Kautmanova I."/>
            <person name="Kiss B."/>
            <person name="Kocsube S."/>
            <person name="Kotiranta H."/>
            <person name="LaButti K.M."/>
            <person name="Lechner B.E."/>
            <person name="Liimatainen K."/>
            <person name="Lipzen A."/>
            <person name="Lukacs Z."/>
            <person name="Mihaltcheva S."/>
            <person name="Morgado L.N."/>
            <person name="Niskanen T."/>
            <person name="Noordeloos M.E."/>
            <person name="Ohm R.A."/>
            <person name="Ortiz-Santana B."/>
            <person name="Ovrebo C."/>
            <person name="Racz N."/>
            <person name="Riley R."/>
            <person name="Savchenko A."/>
            <person name="Shiryaev A."/>
            <person name="Soop K."/>
            <person name="Spirin V."/>
            <person name="Szebenyi C."/>
            <person name="Tomsovsky M."/>
            <person name="Tulloss R.E."/>
            <person name="Uehling J."/>
            <person name="Grigoriev I.V."/>
            <person name="Vagvolgyi C."/>
            <person name="Papp T."/>
            <person name="Martin F.M."/>
            <person name="Miettinen O."/>
            <person name="Hibbett D.S."/>
            <person name="Nagy L.G."/>
        </authorList>
    </citation>
    <scope>NUCLEOTIDE SEQUENCE [LARGE SCALE GENOMIC DNA]</scope>
    <source>
        <strain evidence="1 2">CBS 962.96</strain>
    </source>
</reference>
<proteinExistence type="predicted"/>
<evidence type="ECO:0000313" key="2">
    <source>
        <dbReference type="Proteomes" id="UP000297245"/>
    </source>
</evidence>
<name>A0A4S8LGU3_DENBC</name>
<keyword evidence="2" id="KW-1185">Reference proteome</keyword>
<sequence length="764" mass="84871">MSSLSVHCTVRVLWTFDNGPSPTTNSSWLILECTPSPGHSEEFMACLAALENAAHSPSVKTSWSIDDTESDSPYILVVFCPTLTPVVACENVRIPPKPEHLPVEQTVAFYDHWNTERKALTPQCLAVLRFHRMVECASNGVLHNFLIAESVTVLESTIPWFAVYDVVDVANLAVVTDCAHLSRSRVLPVIRAVLSMFVPSPLELLQKMETWGCVVTGSSAIWVGLLQSQEFAIQRYPWRPRTLDLLMEDSHAHAACLFFGNLGYTRKWVYVVDSPWKQSSSFVTELHRGEGPALLRGGHYQTTKALGVTSVPPILAQNVLAWFLLHNDAYINGVLFDTDTLISSVVSIPIHCKDESGVSLDDLALDVFLDGVPRGIYSPARYRFCVDTDVAQDCQITFIAVNNDCGNRSRVLAVKHTTQPPGKMLNCTETDKELYRSSVAASPAIDDYGARDSVVLNRRNSAVPSSFTFPWSSLEPTLGISCHTDDSVVKNTFVTLTSLATTSPVHFASEAAESALVAFVSGCGVHCGYPGFTFNKVTFPLREVELGFRIGWNALKGFRYDEDFLQSRMHCIGGERSWSDKYAFSWCWAEKDGHMWKDETWTLSLTCRFWSGVQVMSWFYIVQQVRKGSGAVDSVGIWFLMSMEGKTNSMIRVVYVDGPHVLNVLAKAPETALSSFLCSWALVSAYPLMTLNRQTFSVIWTRDGEMIGGECLDEFVSVALMDDMPEAYCGPRSWKDRLTLLFQWADLVSDLGNMGGNSVWSLGE</sequence>
<evidence type="ECO:0000313" key="1">
    <source>
        <dbReference type="EMBL" id="THU88131.1"/>
    </source>
</evidence>
<dbReference type="AlphaFoldDB" id="A0A4S8LGU3"/>
<gene>
    <name evidence="1" type="ORF">K435DRAFT_803751</name>
</gene>
<dbReference type="Proteomes" id="UP000297245">
    <property type="component" value="Unassembled WGS sequence"/>
</dbReference>
<organism evidence="1 2">
    <name type="scientific">Dendrothele bispora (strain CBS 962.96)</name>
    <dbReference type="NCBI Taxonomy" id="1314807"/>
    <lineage>
        <taxon>Eukaryota</taxon>
        <taxon>Fungi</taxon>
        <taxon>Dikarya</taxon>
        <taxon>Basidiomycota</taxon>
        <taxon>Agaricomycotina</taxon>
        <taxon>Agaricomycetes</taxon>
        <taxon>Agaricomycetidae</taxon>
        <taxon>Agaricales</taxon>
        <taxon>Agaricales incertae sedis</taxon>
        <taxon>Dendrothele</taxon>
    </lineage>
</organism>
<dbReference type="EMBL" id="ML179421">
    <property type="protein sequence ID" value="THU88131.1"/>
    <property type="molecule type" value="Genomic_DNA"/>
</dbReference>
<accession>A0A4S8LGU3</accession>